<feature type="signal peptide" evidence="8">
    <location>
        <begin position="1"/>
        <end position="28"/>
    </location>
</feature>
<keyword evidence="4 7" id="KW-0249">Electron transport</keyword>
<name>A0A3S2TJ62_9BURK</name>
<dbReference type="RefSeq" id="WP_128200945.1">
    <property type="nucleotide sequence ID" value="NZ_SACT01000010.1"/>
</dbReference>
<gene>
    <name evidence="10" type="ORF">ENE75_22595</name>
</gene>
<accession>A0A3S2TJ62</accession>
<comment type="subunit">
    <text evidence="7">Homodimer.</text>
</comment>
<dbReference type="GO" id="GO:0009055">
    <property type="term" value="F:electron transfer activity"/>
    <property type="evidence" value="ECO:0007669"/>
    <property type="project" value="InterPro"/>
</dbReference>
<keyword evidence="11" id="KW-1185">Reference proteome</keyword>
<evidence type="ECO:0000259" key="9">
    <source>
        <dbReference type="PROSITE" id="PS51373"/>
    </source>
</evidence>
<dbReference type="PROSITE" id="PS51373">
    <property type="entry name" value="HIPIP"/>
    <property type="match status" value="1"/>
</dbReference>
<dbReference type="GO" id="GO:0046872">
    <property type="term" value="F:metal ion binding"/>
    <property type="evidence" value="ECO:0007669"/>
    <property type="project" value="UniProtKB-KW"/>
</dbReference>
<dbReference type="Gene3D" id="4.10.490.10">
    <property type="entry name" value="High potential iron-sulphur protein"/>
    <property type="match status" value="1"/>
</dbReference>
<feature type="domain" description="High potential iron-sulfur proteins family profile" evidence="9">
    <location>
        <begin position="25"/>
        <end position="101"/>
    </location>
</feature>
<keyword evidence="2 7" id="KW-0004">4Fe-4S</keyword>
<evidence type="ECO:0000256" key="8">
    <source>
        <dbReference type="SAM" id="SignalP"/>
    </source>
</evidence>
<evidence type="ECO:0000256" key="1">
    <source>
        <dbReference type="ARBA" id="ARBA00022448"/>
    </source>
</evidence>
<comment type="function">
    <text evidence="7">Specific class of high-redox-potential 4Fe-4S ferredoxins. Functions in anaerobic electron transport in most purple and in some other photosynthetic bacteria and in at least one genus (Paracoccus) of halophilic, denitrifying bacteria.</text>
</comment>
<evidence type="ECO:0000256" key="7">
    <source>
        <dbReference type="RuleBase" id="RU000620"/>
    </source>
</evidence>
<dbReference type="SUPFAM" id="SSF57652">
    <property type="entry name" value="HIPIP (high potential iron protein)"/>
    <property type="match status" value="1"/>
</dbReference>
<keyword evidence="1 7" id="KW-0813">Transport</keyword>
<evidence type="ECO:0000256" key="6">
    <source>
        <dbReference type="ARBA" id="ARBA00023014"/>
    </source>
</evidence>
<keyword evidence="8" id="KW-0732">Signal</keyword>
<evidence type="ECO:0000313" key="11">
    <source>
        <dbReference type="Proteomes" id="UP000288178"/>
    </source>
</evidence>
<protein>
    <recommendedName>
        <fullName evidence="7">High-potential iron-sulfur protein</fullName>
        <shortName evidence="7">HiPIP</shortName>
    </recommendedName>
</protein>
<evidence type="ECO:0000256" key="4">
    <source>
        <dbReference type="ARBA" id="ARBA00022982"/>
    </source>
</evidence>
<evidence type="ECO:0000256" key="5">
    <source>
        <dbReference type="ARBA" id="ARBA00023004"/>
    </source>
</evidence>
<dbReference type="AlphaFoldDB" id="A0A3S2TJ62"/>
<dbReference type="PROSITE" id="PS51318">
    <property type="entry name" value="TAT"/>
    <property type="match status" value="1"/>
</dbReference>
<dbReference type="InterPro" id="IPR000170">
    <property type="entry name" value="High_potential_FeS_prot"/>
</dbReference>
<dbReference type="GO" id="GO:0019646">
    <property type="term" value="P:aerobic electron transport chain"/>
    <property type="evidence" value="ECO:0007669"/>
    <property type="project" value="InterPro"/>
</dbReference>
<feature type="chain" id="PRO_5018734800" description="High-potential iron-sulfur protein" evidence="8">
    <location>
        <begin position="29"/>
        <end position="101"/>
    </location>
</feature>
<dbReference type="EMBL" id="SACT01000010">
    <property type="protein sequence ID" value="RVT48478.1"/>
    <property type="molecule type" value="Genomic_DNA"/>
</dbReference>
<comment type="similarity">
    <text evidence="7">Belongs to the high-potential iron-sulfur protein (HiPIP) family.</text>
</comment>
<comment type="caution">
    <text evidence="10">The sequence shown here is derived from an EMBL/GenBank/DDBJ whole genome shotgun (WGS) entry which is preliminary data.</text>
</comment>
<dbReference type="InterPro" id="IPR036369">
    <property type="entry name" value="HIPIP_sf"/>
</dbReference>
<dbReference type="Proteomes" id="UP000288178">
    <property type="component" value="Unassembled WGS sequence"/>
</dbReference>
<reference evidence="10 11" key="1">
    <citation type="submission" date="2019-01" db="EMBL/GenBank/DDBJ databases">
        <authorList>
            <person name="Chen W.-M."/>
        </authorList>
    </citation>
    <scope>NUCLEOTIDE SEQUENCE [LARGE SCALE GENOMIC DNA]</scope>
    <source>
        <strain evidence="10 11">ICH-3</strain>
    </source>
</reference>
<keyword evidence="3 7" id="KW-0479">Metal-binding</keyword>
<evidence type="ECO:0000256" key="3">
    <source>
        <dbReference type="ARBA" id="ARBA00022723"/>
    </source>
</evidence>
<dbReference type="OrthoDB" id="5298540at2"/>
<keyword evidence="5 7" id="KW-0408">Iron</keyword>
<dbReference type="InterPro" id="IPR006311">
    <property type="entry name" value="TAT_signal"/>
</dbReference>
<proteinExistence type="inferred from homology"/>
<evidence type="ECO:0000313" key="10">
    <source>
        <dbReference type="EMBL" id="RVT48478.1"/>
    </source>
</evidence>
<dbReference type="GO" id="GO:0051539">
    <property type="term" value="F:4 iron, 4 sulfur cluster binding"/>
    <property type="evidence" value="ECO:0007669"/>
    <property type="project" value="UniProtKB-KW"/>
</dbReference>
<evidence type="ECO:0000256" key="2">
    <source>
        <dbReference type="ARBA" id="ARBA00022485"/>
    </source>
</evidence>
<organism evidence="10 11">
    <name type="scientific">Rubrivivax albus</name>
    <dbReference type="NCBI Taxonomy" id="2499835"/>
    <lineage>
        <taxon>Bacteria</taxon>
        <taxon>Pseudomonadati</taxon>
        <taxon>Pseudomonadota</taxon>
        <taxon>Betaproteobacteria</taxon>
        <taxon>Burkholderiales</taxon>
        <taxon>Sphaerotilaceae</taxon>
        <taxon>Rubrivivax</taxon>
    </lineage>
</organism>
<dbReference type="Pfam" id="PF01355">
    <property type="entry name" value="HIPIP"/>
    <property type="match status" value="1"/>
</dbReference>
<keyword evidence="6 7" id="KW-0411">Iron-sulfur</keyword>
<sequence>MTSRRQFIQIIPVAGAAALLASAGSAQAAMVDENDAQAKALGYVADAAKADKTKYKQFAAGQHCGNCALYQGGAAPAGKCALFPGKEVANKGWCSAYAKKA</sequence>